<keyword evidence="9 10" id="KW-0119">Carbohydrate metabolism</keyword>
<dbReference type="PANTHER" id="PTHR43651:SF3">
    <property type="entry name" value="1,4-ALPHA-GLUCAN-BRANCHING ENZYME"/>
    <property type="match status" value="1"/>
</dbReference>
<dbReference type="InterPro" id="IPR006047">
    <property type="entry name" value="GH13_cat_dom"/>
</dbReference>
<dbReference type="SUPFAM" id="SSF51445">
    <property type="entry name" value="(Trans)glycosidases"/>
    <property type="match status" value="1"/>
</dbReference>
<dbReference type="GO" id="GO:0004553">
    <property type="term" value="F:hydrolase activity, hydrolyzing O-glycosyl compounds"/>
    <property type="evidence" value="ECO:0007669"/>
    <property type="project" value="InterPro"/>
</dbReference>
<dbReference type="InterPro" id="IPR037439">
    <property type="entry name" value="Branching_enzy"/>
</dbReference>
<evidence type="ECO:0000313" key="13">
    <source>
        <dbReference type="EMBL" id="QDT35476.1"/>
    </source>
</evidence>
<gene>
    <name evidence="10 13" type="primary">glgB</name>
    <name evidence="13" type="ORF">Mal48_47530</name>
</gene>
<evidence type="ECO:0000256" key="3">
    <source>
        <dbReference type="ARBA" id="ARBA00004964"/>
    </source>
</evidence>
<dbReference type="InterPro" id="IPR006407">
    <property type="entry name" value="GlgB"/>
</dbReference>
<dbReference type="InterPro" id="IPR044143">
    <property type="entry name" value="GlgB_N_E_set_prok"/>
</dbReference>
<dbReference type="NCBIfam" id="NF008967">
    <property type="entry name" value="PRK12313.1"/>
    <property type="match status" value="1"/>
</dbReference>
<dbReference type="AlphaFoldDB" id="A0A517QV16"/>
<comment type="function">
    <text evidence="2 10">Catalyzes the formation of the alpha-1,6-glucosidic linkages in glycogen by scission of a 1,4-alpha-linked oligosaccharide from growing alpha-1,4-glucan chains and the subsequent attachment of the oligosaccharide to the alpha-1,6 position.</text>
</comment>
<dbReference type="GO" id="GO:0003844">
    <property type="term" value="F:1,4-alpha-glucan branching enzyme activity"/>
    <property type="evidence" value="ECO:0007669"/>
    <property type="project" value="UniProtKB-UniRule"/>
</dbReference>
<feature type="active site" description="Nucleophile" evidence="10 11">
    <location>
        <position position="317"/>
    </location>
</feature>
<proteinExistence type="inferred from homology"/>
<evidence type="ECO:0000256" key="11">
    <source>
        <dbReference type="PIRSR" id="PIRSR000463-1"/>
    </source>
</evidence>
<evidence type="ECO:0000256" key="9">
    <source>
        <dbReference type="ARBA" id="ARBA00023277"/>
    </source>
</evidence>
<comment type="similarity">
    <text evidence="4 10">Belongs to the glycosyl hydrolase 13 family. GlgB subfamily.</text>
</comment>
<dbReference type="FunFam" id="3.20.20.80:FF:000003">
    <property type="entry name" value="1,4-alpha-glucan branching enzyme GlgB"/>
    <property type="match status" value="1"/>
</dbReference>
<dbReference type="InterPro" id="IPR013780">
    <property type="entry name" value="Glyco_hydro_b"/>
</dbReference>
<dbReference type="Gene3D" id="3.20.20.80">
    <property type="entry name" value="Glycosidases"/>
    <property type="match status" value="1"/>
</dbReference>
<dbReference type="NCBIfam" id="TIGR01515">
    <property type="entry name" value="branching_enzym"/>
    <property type="match status" value="1"/>
</dbReference>
<dbReference type="Gene3D" id="2.60.40.10">
    <property type="entry name" value="Immunoglobulins"/>
    <property type="match status" value="1"/>
</dbReference>
<keyword evidence="8 10" id="KW-0320">Glycogen biosynthesis</keyword>
<comment type="pathway">
    <text evidence="3 10">Glycan biosynthesis; glycogen biosynthesis.</text>
</comment>
<dbReference type="InterPro" id="IPR006048">
    <property type="entry name" value="A-amylase/branching_C"/>
</dbReference>
<keyword evidence="6 10" id="KW-0328">Glycosyltransferase</keyword>
<name>A0A517QV16_9PLAN</name>
<dbReference type="EC" id="2.4.1.18" evidence="10"/>
<dbReference type="GO" id="GO:0005829">
    <property type="term" value="C:cytosol"/>
    <property type="evidence" value="ECO:0007669"/>
    <property type="project" value="TreeGrafter"/>
</dbReference>
<organism evidence="13 14">
    <name type="scientific">Thalassoglobus polymorphus</name>
    <dbReference type="NCBI Taxonomy" id="2527994"/>
    <lineage>
        <taxon>Bacteria</taxon>
        <taxon>Pseudomonadati</taxon>
        <taxon>Planctomycetota</taxon>
        <taxon>Planctomycetia</taxon>
        <taxon>Planctomycetales</taxon>
        <taxon>Planctomycetaceae</taxon>
        <taxon>Thalassoglobus</taxon>
    </lineage>
</organism>
<dbReference type="NCBIfam" id="NF003811">
    <property type="entry name" value="PRK05402.1"/>
    <property type="match status" value="1"/>
</dbReference>
<dbReference type="GO" id="GO:0005978">
    <property type="term" value="P:glycogen biosynthetic process"/>
    <property type="evidence" value="ECO:0007669"/>
    <property type="project" value="UniProtKB-UniRule"/>
</dbReference>
<keyword evidence="7 10" id="KW-0808">Transferase</keyword>
<keyword evidence="5 10" id="KW-0321">Glycogen metabolism</keyword>
<evidence type="ECO:0000256" key="5">
    <source>
        <dbReference type="ARBA" id="ARBA00022600"/>
    </source>
</evidence>
<dbReference type="InterPro" id="IPR004193">
    <property type="entry name" value="Glyco_hydro_13_N"/>
</dbReference>
<dbReference type="CDD" id="cd02855">
    <property type="entry name" value="E_set_GBE_prok_N"/>
    <property type="match status" value="1"/>
</dbReference>
<dbReference type="InterPro" id="IPR017853">
    <property type="entry name" value="GH"/>
</dbReference>
<dbReference type="Gene3D" id="2.60.40.1180">
    <property type="entry name" value="Golgi alpha-mannosidase II"/>
    <property type="match status" value="1"/>
</dbReference>
<evidence type="ECO:0000256" key="8">
    <source>
        <dbReference type="ARBA" id="ARBA00023056"/>
    </source>
</evidence>
<evidence type="ECO:0000256" key="7">
    <source>
        <dbReference type="ARBA" id="ARBA00022679"/>
    </source>
</evidence>
<comment type="subunit">
    <text evidence="10">Monomer.</text>
</comment>
<protein>
    <recommendedName>
        <fullName evidence="10">1,4-alpha-glucan branching enzyme GlgB</fullName>
        <ecNumber evidence="10">2.4.1.18</ecNumber>
    </recommendedName>
    <alternativeName>
        <fullName evidence="10">1,4-alpha-D-glucan:1,4-alpha-D-glucan 6-glucosyl-transferase</fullName>
    </alternativeName>
    <alternativeName>
        <fullName evidence="10">Alpha-(1-&gt;4)-glucan branching enzyme</fullName>
    </alternativeName>
    <alternativeName>
        <fullName evidence="10">Glycogen branching enzyme</fullName>
        <shortName evidence="10">BE</shortName>
    </alternativeName>
</protein>
<reference evidence="13 14" key="1">
    <citation type="submission" date="2019-02" db="EMBL/GenBank/DDBJ databases">
        <title>Deep-cultivation of Planctomycetes and their phenomic and genomic characterization uncovers novel biology.</title>
        <authorList>
            <person name="Wiegand S."/>
            <person name="Jogler M."/>
            <person name="Boedeker C."/>
            <person name="Pinto D."/>
            <person name="Vollmers J."/>
            <person name="Rivas-Marin E."/>
            <person name="Kohn T."/>
            <person name="Peeters S.H."/>
            <person name="Heuer A."/>
            <person name="Rast P."/>
            <person name="Oberbeckmann S."/>
            <person name="Bunk B."/>
            <person name="Jeske O."/>
            <person name="Meyerdierks A."/>
            <person name="Storesund J.E."/>
            <person name="Kallscheuer N."/>
            <person name="Luecker S."/>
            <person name="Lage O.M."/>
            <person name="Pohl T."/>
            <person name="Merkel B.J."/>
            <person name="Hornburger P."/>
            <person name="Mueller R.-W."/>
            <person name="Bruemmer F."/>
            <person name="Labrenz M."/>
            <person name="Spormann A.M."/>
            <person name="Op den Camp H."/>
            <person name="Overmann J."/>
            <person name="Amann R."/>
            <person name="Jetten M.S.M."/>
            <person name="Mascher T."/>
            <person name="Medema M.H."/>
            <person name="Devos D.P."/>
            <person name="Kaster A.-K."/>
            <person name="Ovreas L."/>
            <person name="Rohde M."/>
            <person name="Galperin M.Y."/>
            <person name="Jogler C."/>
        </authorList>
    </citation>
    <scope>NUCLEOTIDE SEQUENCE [LARGE SCALE GENOMIC DNA]</scope>
    <source>
        <strain evidence="13 14">Mal48</strain>
    </source>
</reference>
<evidence type="ECO:0000256" key="10">
    <source>
        <dbReference type="HAMAP-Rule" id="MF_00685"/>
    </source>
</evidence>
<dbReference type="PANTHER" id="PTHR43651">
    <property type="entry name" value="1,4-ALPHA-GLUCAN-BRANCHING ENZYME"/>
    <property type="match status" value="1"/>
</dbReference>
<comment type="catalytic activity">
    <reaction evidence="1 10">
        <text>Transfers a segment of a (1-&gt;4)-alpha-D-glucan chain to a primary hydroxy group in a similar glucan chain.</text>
        <dbReference type="EC" id="2.4.1.18"/>
    </reaction>
</comment>
<dbReference type="SUPFAM" id="SSF51011">
    <property type="entry name" value="Glycosyl hydrolase domain"/>
    <property type="match status" value="1"/>
</dbReference>
<dbReference type="Pfam" id="PF02922">
    <property type="entry name" value="CBM_48"/>
    <property type="match status" value="1"/>
</dbReference>
<evidence type="ECO:0000259" key="12">
    <source>
        <dbReference type="SMART" id="SM00642"/>
    </source>
</evidence>
<evidence type="ECO:0000256" key="2">
    <source>
        <dbReference type="ARBA" id="ARBA00002953"/>
    </source>
</evidence>
<dbReference type="CDD" id="cd11322">
    <property type="entry name" value="AmyAc_Glg_BE"/>
    <property type="match status" value="1"/>
</dbReference>
<dbReference type="SMART" id="SM00642">
    <property type="entry name" value="Aamy"/>
    <property type="match status" value="1"/>
</dbReference>
<accession>A0A517QV16</accession>
<dbReference type="FunFam" id="2.60.40.1180:FF:000002">
    <property type="entry name" value="1,4-alpha-glucan branching enzyme GlgB"/>
    <property type="match status" value="1"/>
</dbReference>
<keyword evidence="14" id="KW-1185">Reference proteome</keyword>
<feature type="active site" description="Proton donor" evidence="10 11">
    <location>
        <position position="370"/>
    </location>
</feature>
<dbReference type="RefSeq" id="WP_145206505.1">
    <property type="nucleotide sequence ID" value="NZ_CP036267.1"/>
</dbReference>
<sequence length="652" mass="73943">MTKTSITPSSSPTLHQRNIIAERHGMYCTAYEWFGAHVVVDGETVGTRFAVWAPNAQEVCVVCDRNGWKHGGFYLNSSDEGVWTGIIPAMGAGEAYKYSIRQIDGQIVEKADPYAFYSEVSPKTASVVYDLNGYQWSDQKWIENKSEINWFEKPVNIYEVQLGSWMRPKDGRKYYSYAELSEKLIKYVVEMGFTHLQLMPITEYPFDGSWGYQTTGYFAPTSRYGTPLDFMAFVNRCHQAGIGVLLDWVPGHFPTDGHSLGKFDGTALYEHADPRSGFHPDWNTYIFNYGRTEVRNFLLSSAHFWCDKYHIDGIRVDAVASMLYLDYSREEGEWIPNEFGGRENLEAMNFLKDLNTSLHGSFPGILTVAEESTSWPGVSKPVYDGGLGFSMKWDMGWMNDTLSYMQNDPIHRQHHQNQLSFRSLYAFSENFVLPLSHDEVVHGKRSLLSQMPGDQWQQFANLRLLLGYQATLPGKHLLFMGGEIGQWTEWDHDGELDWSILEFETHAGIKRFVSDINKLLIRHPALHQLDCSSEGFSWIQADDAANSVYAYCRFSRNAEEILVVVLNMTPIPREGYRVGVPKHGFYKEILNSDASLYGGTDVGNAGGVASVATPMHGMKQSVNLTLPPLGMLVMRFEELDSKKTPTSEKIKD</sequence>
<dbReference type="KEGG" id="tpol:Mal48_47530"/>
<dbReference type="InterPro" id="IPR013783">
    <property type="entry name" value="Ig-like_fold"/>
</dbReference>
<evidence type="ECO:0000256" key="1">
    <source>
        <dbReference type="ARBA" id="ARBA00000826"/>
    </source>
</evidence>
<dbReference type="Proteomes" id="UP000315724">
    <property type="component" value="Chromosome"/>
</dbReference>
<dbReference type="UniPathway" id="UPA00164"/>
<evidence type="ECO:0000313" key="14">
    <source>
        <dbReference type="Proteomes" id="UP000315724"/>
    </source>
</evidence>
<dbReference type="HAMAP" id="MF_00685">
    <property type="entry name" value="GlgB"/>
    <property type="match status" value="1"/>
</dbReference>
<evidence type="ECO:0000256" key="4">
    <source>
        <dbReference type="ARBA" id="ARBA00009000"/>
    </source>
</evidence>
<feature type="domain" description="Glycosyl hydrolase family 13 catalytic" evidence="12">
    <location>
        <begin position="159"/>
        <end position="504"/>
    </location>
</feature>
<dbReference type="PIRSF" id="PIRSF000463">
    <property type="entry name" value="GlgB"/>
    <property type="match status" value="1"/>
</dbReference>
<dbReference type="OrthoDB" id="226102at2"/>
<evidence type="ECO:0000256" key="6">
    <source>
        <dbReference type="ARBA" id="ARBA00022676"/>
    </source>
</evidence>
<dbReference type="Pfam" id="PF00128">
    <property type="entry name" value="Alpha-amylase"/>
    <property type="match status" value="1"/>
</dbReference>
<dbReference type="EMBL" id="CP036267">
    <property type="protein sequence ID" value="QDT35476.1"/>
    <property type="molecule type" value="Genomic_DNA"/>
</dbReference>
<dbReference type="Pfam" id="PF02806">
    <property type="entry name" value="Alpha-amylase_C"/>
    <property type="match status" value="1"/>
</dbReference>
<dbReference type="GO" id="GO:0043169">
    <property type="term" value="F:cation binding"/>
    <property type="evidence" value="ECO:0007669"/>
    <property type="project" value="InterPro"/>
</dbReference>